<reference evidence="2" key="1">
    <citation type="submission" date="2020-07" db="EMBL/GenBank/DDBJ databases">
        <authorList>
            <person name="Nazaruddin N."/>
        </authorList>
    </citation>
    <scope>NUCLEOTIDE SEQUENCE</scope>
</reference>
<feature type="non-terminal residue" evidence="2">
    <location>
        <position position="1"/>
    </location>
</feature>
<accession>A0A6V7H796</accession>
<evidence type="ECO:0000313" key="2">
    <source>
        <dbReference type="EMBL" id="CAD1473603.1"/>
    </source>
</evidence>
<dbReference type="EMBL" id="CAJDYZ010006719">
    <property type="protein sequence ID" value="CAD1473603.1"/>
    <property type="molecule type" value="Genomic_DNA"/>
</dbReference>
<protein>
    <submittedName>
        <fullName evidence="2">Uncharacterized protein</fullName>
    </submittedName>
</protein>
<name>A0A6V7H796_9HYME</name>
<dbReference type="OrthoDB" id="10386384at2759"/>
<sequence length="111" mass="12441">GGTSPSRSGCHVFSYVVRSTRRRRGIVVVALESGSRKRQKDDNNLPQRRNAEGNEAGERKEINNEEWLNAPGITTNQINLIPRALITEAWLLECCLADASITHWVVSRKVD</sequence>
<gene>
    <name evidence="2" type="ORF">MHI_LOCUS400725</name>
</gene>
<evidence type="ECO:0000313" key="3">
    <source>
        <dbReference type="Proteomes" id="UP000752696"/>
    </source>
</evidence>
<keyword evidence="3" id="KW-1185">Reference proteome</keyword>
<organism evidence="2 3">
    <name type="scientific">Heterotrigona itama</name>
    <dbReference type="NCBI Taxonomy" id="395501"/>
    <lineage>
        <taxon>Eukaryota</taxon>
        <taxon>Metazoa</taxon>
        <taxon>Ecdysozoa</taxon>
        <taxon>Arthropoda</taxon>
        <taxon>Hexapoda</taxon>
        <taxon>Insecta</taxon>
        <taxon>Pterygota</taxon>
        <taxon>Neoptera</taxon>
        <taxon>Endopterygota</taxon>
        <taxon>Hymenoptera</taxon>
        <taxon>Apocrita</taxon>
        <taxon>Aculeata</taxon>
        <taxon>Apoidea</taxon>
        <taxon>Anthophila</taxon>
        <taxon>Apidae</taxon>
        <taxon>Heterotrigona</taxon>
    </lineage>
</organism>
<dbReference type="Proteomes" id="UP000752696">
    <property type="component" value="Unassembled WGS sequence"/>
</dbReference>
<proteinExistence type="predicted"/>
<feature type="region of interest" description="Disordered" evidence="1">
    <location>
        <begin position="34"/>
        <end position="63"/>
    </location>
</feature>
<comment type="caution">
    <text evidence="2">The sequence shown here is derived from an EMBL/GenBank/DDBJ whole genome shotgun (WGS) entry which is preliminary data.</text>
</comment>
<evidence type="ECO:0000256" key="1">
    <source>
        <dbReference type="SAM" id="MobiDB-lite"/>
    </source>
</evidence>
<feature type="non-terminal residue" evidence="2">
    <location>
        <position position="111"/>
    </location>
</feature>
<feature type="compositionally biased region" description="Basic and acidic residues" evidence="1">
    <location>
        <begin position="39"/>
        <end position="63"/>
    </location>
</feature>
<dbReference type="AlphaFoldDB" id="A0A6V7H796"/>